<comment type="caution">
    <text evidence="1">The sequence shown here is derived from an EMBL/GenBank/DDBJ whole genome shotgun (WGS) entry which is preliminary data.</text>
</comment>
<accession>A0A9D4GV26</accession>
<gene>
    <name evidence="1" type="ORF">DPMN_123753</name>
</gene>
<organism evidence="1 2">
    <name type="scientific">Dreissena polymorpha</name>
    <name type="common">Zebra mussel</name>
    <name type="synonym">Mytilus polymorpha</name>
    <dbReference type="NCBI Taxonomy" id="45954"/>
    <lineage>
        <taxon>Eukaryota</taxon>
        <taxon>Metazoa</taxon>
        <taxon>Spiralia</taxon>
        <taxon>Lophotrochozoa</taxon>
        <taxon>Mollusca</taxon>
        <taxon>Bivalvia</taxon>
        <taxon>Autobranchia</taxon>
        <taxon>Heteroconchia</taxon>
        <taxon>Euheterodonta</taxon>
        <taxon>Imparidentia</taxon>
        <taxon>Neoheterodontei</taxon>
        <taxon>Myida</taxon>
        <taxon>Dreissenoidea</taxon>
        <taxon>Dreissenidae</taxon>
        <taxon>Dreissena</taxon>
    </lineage>
</organism>
<dbReference type="Proteomes" id="UP000828390">
    <property type="component" value="Unassembled WGS sequence"/>
</dbReference>
<sequence>MIVTAATSSSSLIDILDFGLWKSKYFVMQRPSKLLLRLYPPPQGLDLMCRA</sequence>
<keyword evidence="2" id="KW-1185">Reference proteome</keyword>
<protein>
    <submittedName>
        <fullName evidence="1">Uncharacterized protein</fullName>
    </submittedName>
</protein>
<reference evidence="1" key="2">
    <citation type="submission" date="2020-11" db="EMBL/GenBank/DDBJ databases">
        <authorList>
            <person name="McCartney M.A."/>
            <person name="Auch B."/>
            <person name="Kono T."/>
            <person name="Mallez S."/>
            <person name="Becker A."/>
            <person name="Gohl D.M."/>
            <person name="Silverstein K.A.T."/>
            <person name="Koren S."/>
            <person name="Bechman K.B."/>
            <person name="Herman A."/>
            <person name="Abrahante J.E."/>
            <person name="Garbe J."/>
        </authorList>
    </citation>
    <scope>NUCLEOTIDE SEQUENCE</scope>
    <source>
        <strain evidence="1">Duluth1</strain>
        <tissue evidence="1">Whole animal</tissue>
    </source>
</reference>
<reference evidence="1" key="1">
    <citation type="journal article" date="2019" name="bioRxiv">
        <title>The Genome of the Zebra Mussel, Dreissena polymorpha: A Resource for Invasive Species Research.</title>
        <authorList>
            <person name="McCartney M.A."/>
            <person name="Auch B."/>
            <person name="Kono T."/>
            <person name="Mallez S."/>
            <person name="Zhang Y."/>
            <person name="Obille A."/>
            <person name="Becker A."/>
            <person name="Abrahante J.E."/>
            <person name="Garbe J."/>
            <person name="Badalamenti J.P."/>
            <person name="Herman A."/>
            <person name="Mangelson H."/>
            <person name="Liachko I."/>
            <person name="Sullivan S."/>
            <person name="Sone E.D."/>
            <person name="Koren S."/>
            <person name="Silverstein K.A.T."/>
            <person name="Beckman K.B."/>
            <person name="Gohl D.M."/>
        </authorList>
    </citation>
    <scope>NUCLEOTIDE SEQUENCE</scope>
    <source>
        <strain evidence="1">Duluth1</strain>
        <tissue evidence="1">Whole animal</tissue>
    </source>
</reference>
<dbReference type="AlphaFoldDB" id="A0A9D4GV26"/>
<proteinExistence type="predicted"/>
<evidence type="ECO:0000313" key="1">
    <source>
        <dbReference type="EMBL" id="KAH3821984.1"/>
    </source>
</evidence>
<evidence type="ECO:0000313" key="2">
    <source>
        <dbReference type="Proteomes" id="UP000828390"/>
    </source>
</evidence>
<name>A0A9D4GV26_DREPO</name>
<dbReference type="EMBL" id="JAIWYP010000005">
    <property type="protein sequence ID" value="KAH3821984.1"/>
    <property type="molecule type" value="Genomic_DNA"/>
</dbReference>